<dbReference type="Proteomes" id="UP001597520">
    <property type="component" value="Unassembled WGS sequence"/>
</dbReference>
<evidence type="ECO:0000313" key="4">
    <source>
        <dbReference type="EMBL" id="MFD2706215.1"/>
    </source>
</evidence>
<comment type="caution">
    <text evidence="4">The sequence shown here is derived from an EMBL/GenBank/DDBJ whole genome shotgun (WGS) entry which is preliminary data.</text>
</comment>
<dbReference type="PRINTS" id="PR00081">
    <property type="entry name" value="GDHRDH"/>
</dbReference>
<dbReference type="EMBL" id="JBHUML010000003">
    <property type="protein sequence ID" value="MFD2706215.1"/>
    <property type="molecule type" value="Genomic_DNA"/>
</dbReference>
<sequence length="284" mass="30421">MELPFHVDLTDKTAVVTGGSGVLGSVFSEALAAAGANVVVLARNQEKVDNVTSRIRNQGGECLGYSVDVLDKQALEKVYEEVKETFGPCSILINGAGGNHPKATTTSERFALEDLQDENNQTFFDLDPQAVNELFQLNYLGTLIPTQVFALDMPAQEKGSTIINISSMNAVQPLTKIPAYSGAKSAISNFTQWLAVHFSQAGVRVNAVAPGFFKTEQNRDLLFDQDGSPSARAGKILSQTPMERFGTPEDLIGTLLWLVDDRASGFVNGIVVPVDGGFSAYSGV</sequence>
<dbReference type="RefSeq" id="WP_380713519.1">
    <property type="nucleotide sequence ID" value="NZ_JBHUML010000003.1"/>
</dbReference>
<protein>
    <submittedName>
        <fullName evidence="4">SDR family oxidoreductase</fullName>
    </submittedName>
</protein>
<dbReference type="InterPro" id="IPR020904">
    <property type="entry name" value="Sc_DH/Rdtase_CS"/>
</dbReference>
<name>A0ABW5T3C6_9BACI</name>
<organism evidence="4 5">
    <name type="scientific">Salibacterium lacus</name>
    <dbReference type="NCBI Taxonomy" id="1898109"/>
    <lineage>
        <taxon>Bacteria</taxon>
        <taxon>Bacillati</taxon>
        <taxon>Bacillota</taxon>
        <taxon>Bacilli</taxon>
        <taxon>Bacillales</taxon>
        <taxon>Bacillaceae</taxon>
    </lineage>
</organism>
<comment type="similarity">
    <text evidence="1 3">Belongs to the short-chain dehydrogenases/reductases (SDR) family.</text>
</comment>
<keyword evidence="5" id="KW-1185">Reference proteome</keyword>
<dbReference type="PROSITE" id="PS00061">
    <property type="entry name" value="ADH_SHORT"/>
    <property type="match status" value="1"/>
</dbReference>
<dbReference type="CDD" id="cd08935">
    <property type="entry name" value="mannonate_red_SDR_c"/>
    <property type="match status" value="1"/>
</dbReference>
<dbReference type="InterPro" id="IPR036291">
    <property type="entry name" value="NAD(P)-bd_dom_sf"/>
</dbReference>
<evidence type="ECO:0000256" key="1">
    <source>
        <dbReference type="ARBA" id="ARBA00006484"/>
    </source>
</evidence>
<dbReference type="PANTHER" id="PTHR42760">
    <property type="entry name" value="SHORT-CHAIN DEHYDROGENASES/REDUCTASES FAMILY MEMBER"/>
    <property type="match status" value="1"/>
</dbReference>
<dbReference type="SUPFAM" id="SSF51735">
    <property type="entry name" value="NAD(P)-binding Rossmann-fold domains"/>
    <property type="match status" value="1"/>
</dbReference>
<dbReference type="Gene3D" id="3.40.50.720">
    <property type="entry name" value="NAD(P)-binding Rossmann-like Domain"/>
    <property type="match status" value="1"/>
</dbReference>
<reference evidence="5" key="1">
    <citation type="journal article" date="2019" name="Int. J. Syst. Evol. Microbiol.">
        <title>The Global Catalogue of Microorganisms (GCM) 10K type strain sequencing project: providing services to taxonomists for standard genome sequencing and annotation.</title>
        <authorList>
            <consortium name="The Broad Institute Genomics Platform"/>
            <consortium name="The Broad Institute Genome Sequencing Center for Infectious Disease"/>
            <person name="Wu L."/>
            <person name="Ma J."/>
        </authorList>
    </citation>
    <scope>NUCLEOTIDE SEQUENCE [LARGE SCALE GENOMIC DNA]</scope>
    <source>
        <strain evidence="5">KCTC 33792</strain>
    </source>
</reference>
<evidence type="ECO:0000256" key="2">
    <source>
        <dbReference type="ARBA" id="ARBA00023002"/>
    </source>
</evidence>
<accession>A0ABW5T3C6</accession>
<dbReference type="NCBIfam" id="NF006132">
    <property type="entry name" value="PRK08277.1"/>
    <property type="match status" value="1"/>
</dbReference>
<proteinExistence type="inferred from homology"/>
<evidence type="ECO:0000313" key="5">
    <source>
        <dbReference type="Proteomes" id="UP001597520"/>
    </source>
</evidence>
<dbReference type="InterPro" id="IPR002347">
    <property type="entry name" value="SDR_fam"/>
</dbReference>
<evidence type="ECO:0000256" key="3">
    <source>
        <dbReference type="RuleBase" id="RU000363"/>
    </source>
</evidence>
<keyword evidence="2" id="KW-0560">Oxidoreductase</keyword>
<dbReference type="Pfam" id="PF00106">
    <property type="entry name" value="adh_short"/>
    <property type="match status" value="1"/>
</dbReference>
<dbReference type="PRINTS" id="PR00080">
    <property type="entry name" value="SDRFAMILY"/>
</dbReference>
<gene>
    <name evidence="4" type="ORF">ACFSUB_12135</name>
</gene>
<dbReference type="PANTHER" id="PTHR42760:SF115">
    <property type="entry name" value="3-OXOACYL-[ACYL-CARRIER-PROTEIN] REDUCTASE FABG"/>
    <property type="match status" value="1"/>
</dbReference>